<comment type="caution">
    <text evidence="4">The sequence shown here is derived from an EMBL/GenBank/DDBJ whole genome shotgun (WGS) entry which is preliminary data.</text>
</comment>
<dbReference type="SUPFAM" id="SSF53335">
    <property type="entry name" value="S-adenosyl-L-methionine-dependent methyltransferases"/>
    <property type="match status" value="1"/>
</dbReference>
<evidence type="ECO:0000259" key="3">
    <source>
        <dbReference type="Pfam" id="PF13649"/>
    </source>
</evidence>
<sequence length="209" mass="22994">MNRTLQSAKAGMARIYRRQADWWHVNRDRSLRETKWIDRFVEQLPDQARILDLGCGTGDPLSHYLSSCGFSVVGVDASPSMIHLARTAAPSGDWHVADMRDLPDLGSFHGIMSWDAFFHLSPDEQRAVMPDLCQTVRPGGALLMTVGSDEGETDGWVNGEAVYHGSLSQKGYHNILGRHGFADITFVPNDSDVGGRCVLLATGRNVARA</sequence>
<name>A0ABQ5UWK4_9PROT</name>
<evidence type="ECO:0000313" key="4">
    <source>
        <dbReference type="EMBL" id="GLQ19543.1"/>
    </source>
</evidence>
<dbReference type="RefSeq" id="WP_284369292.1">
    <property type="nucleotide sequence ID" value="NZ_BSNJ01000001.1"/>
</dbReference>
<dbReference type="Proteomes" id="UP001161390">
    <property type="component" value="Unassembled WGS sequence"/>
</dbReference>
<dbReference type="GO" id="GO:0032259">
    <property type="term" value="P:methylation"/>
    <property type="evidence" value="ECO:0007669"/>
    <property type="project" value="UniProtKB-KW"/>
</dbReference>
<evidence type="ECO:0000313" key="5">
    <source>
        <dbReference type="Proteomes" id="UP001161390"/>
    </source>
</evidence>
<feature type="domain" description="Methyltransferase" evidence="3">
    <location>
        <begin position="50"/>
        <end position="140"/>
    </location>
</feature>
<protein>
    <submittedName>
        <fullName evidence="4">Methyltransferase</fullName>
    </submittedName>
</protein>
<dbReference type="InterPro" id="IPR041698">
    <property type="entry name" value="Methyltransf_25"/>
</dbReference>
<reference evidence="4" key="2">
    <citation type="submission" date="2023-01" db="EMBL/GenBank/DDBJ databases">
        <title>Draft genome sequence of Algimonas porphyrae strain NBRC 108216.</title>
        <authorList>
            <person name="Sun Q."/>
            <person name="Mori K."/>
        </authorList>
    </citation>
    <scope>NUCLEOTIDE SEQUENCE</scope>
    <source>
        <strain evidence="4">NBRC 108216</strain>
    </source>
</reference>
<proteinExistence type="predicted"/>
<dbReference type="CDD" id="cd02440">
    <property type="entry name" value="AdoMet_MTases"/>
    <property type="match status" value="1"/>
</dbReference>
<accession>A0ABQ5UWK4</accession>
<evidence type="ECO:0000256" key="1">
    <source>
        <dbReference type="ARBA" id="ARBA00022603"/>
    </source>
</evidence>
<dbReference type="Pfam" id="PF13649">
    <property type="entry name" value="Methyltransf_25"/>
    <property type="match status" value="1"/>
</dbReference>
<dbReference type="PANTHER" id="PTHR43861">
    <property type="entry name" value="TRANS-ACONITATE 2-METHYLTRANSFERASE-RELATED"/>
    <property type="match status" value="1"/>
</dbReference>
<dbReference type="GO" id="GO:0008168">
    <property type="term" value="F:methyltransferase activity"/>
    <property type="evidence" value="ECO:0007669"/>
    <property type="project" value="UniProtKB-KW"/>
</dbReference>
<dbReference type="InterPro" id="IPR029063">
    <property type="entry name" value="SAM-dependent_MTases_sf"/>
</dbReference>
<keyword evidence="2" id="KW-0808">Transferase</keyword>
<evidence type="ECO:0000256" key="2">
    <source>
        <dbReference type="ARBA" id="ARBA00022679"/>
    </source>
</evidence>
<reference evidence="4" key="1">
    <citation type="journal article" date="2014" name="Int. J. Syst. Evol. Microbiol.">
        <title>Complete genome of a new Firmicutes species belonging to the dominant human colonic microbiota ('Ruminococcus bicirculans') reveals two chromosomes and a selective capacity to utilize plant glucans.</title>
        <authorList>
            <consortium name="NISC Comparative Sequencing Program"/>
            <person name="Wegmann U."/>
            <person name="Louis P."/>
            <person name="Goesmann A."/>
            <person name="Henrissat B."/>
            <person name="Duncan S.H."/>
            <person name="Flint H.J."/>
        </authorList>
    </citation>
    <scope>NUCLEOTIDE SEQUENCE</scope>
    <source>
        <strain evidence="4">NBRC 108216</strain>
    </source>
</reference>
<gene>
    <name evidence="4" type="ORF">GCM10007854_04980</name>
</gene>
<keyword evidence="5" id="KW-1185">Reference proteome</keyword>
<dbReference type="PANTHER" id="PTHR43861:SF1">
    <property type="entry name" value="TRANS-ACONITATE 2-METHYLTRANSFERASE"/>
    <property type="match status" value="1"/>
</dbReference>
<keyword evidence="1 4" id="KW-0489">Methyltransferase</keyword>
<organism evidence="4 5">
    <name type="scientific">Algimonas porphyrae</name>
    <dbReference type="NCBI Taxonomy" id="1128113"/>
    <lineage>
        <taxon>Bacteria</taxon>
        <taxon>Pseudomonadati</taxon>
        <taxon>Pseudomonadota</taxon>
        <taxon>Alphaproteobacteria</taxon>
        <taxon>Maricaulales</taxon>
        <taxon>Robiginitomaculaceae</taxon>
        <taxon>Algimonas</taxon>
    </lineage>
</organism>
<dbReference type="EMBL" id="BSNJ01000001">
    <property type="protein sequence ID" value="GLQ19543.1"/>
    <property type="molecule type" value="Genomic_DNA"/>
</dbReference>
<dbReference type="Gene3D" id="3.40.50.150">
    <property type="entry name" value="Vaccinia Virus protein VP39"/>
    <property type="match status" value="1"/>
</dbReference>